<reference evidence="1 2" key="1">
    <citation type="submission" date="2012-03" db="EMBL/GenBank/DDBJ databases">
        <title>Whole Genome Assembly of Papio anubis.</title>
        <authorList>
            <person name="Liu Y.L."/>
            <person name="Abraham K.A."/>
            <person name="Akbar H.A."/>
            <person name="Ali S.A."/>
            <person name="Anosike U.A."/>
            <person name="Aqrawi P.A."/>
            <person name="Arias F.A."/>
            <person name="Attaway T.A."/>
            <person name="Awwad R.A."/>
            <person name="Babu C.B."/>
            <person name="Bandaranaike D.B."/>
            <person name="Battles P.B."/>
            <person name="Bell A.B."/>
            <person name="Beltran B.B."/>
            <person name="Berhane-Mersha D.B."/>
            <person name="Bess C.B."/>
            <person name="Bickham C.B."/>
            <person name="Bolden T.B."/>
            <person name="Carter K.C."/>
            <person name="Chau D.C."/>
            <person name="Chavez A.C."/>
            <person name="Clerc-Blankenburg K.C."/>
            <person name="Coyle M.C."/>
            <person name="Dao M.D."/>
            <person name="Davila M.L.D."/>
            <person name="Davy-Carroll L.D."/>
            <person name="Denson S.D."/>
            <person name="Dinh H.D."/>
            <person name="Fernandez S.F."/>
            <person name="Fernando P.F."/>
            <person name="Forbes L.F."/>
            <person name="Francis C.F."/>
            <person name="Francisco L.F."/>
            <person name="Fu Q.F."/>
            <person name="Garcia-Iii R.G."/>
            <person name="Garrett T.G."/>
            <person name="Gross S.G."/>
            <person name="Gubbala S.G."/>
            <person name="Hirani K.H."/>
            <person name="Hogues M.H."/>
            <person name="Hollins B.H."/>
            <person name="Jackson L.J."/>
            <person name="Javaid M.J."/>
            <person name="Jhangiani S.J."/>
            <person name="Johnson A.J."/>
            <person name="Johnson B.J."/>
            <person name="Jones J.J."/>
            <person name="Joshi V.J."/>
            <person name="Kalu J.K."/>
            <person name="Khan N.K."/>
            <person name="Korchina V.K."/>
            <person name="Kovar C.K."/>
            <person name="Lago L.L."/>
            <person name="Lara F.L."/>
            <person name="Le T.-K.L."/>
            <person name="Lee S.L."/>
            <person name="Legall-Iii F.L."/>
            <person name="Lemon S.L."/>
            <person name="Liu J.L."/>
            <person name="Liu Y.-S.L."/>
            <person name="Liyanage D.L."/>
            <person name="Lopez J.L."/>
            <person name="Lorensuhewa L.L."/>
            <person name="Mata R.M."/>
            <person name="Mathew T.M."/>
            <person name="Mercado C.M."/>
            <person name="Mercado I.M."/>
            <person name="Morales K.M."/>
            <person name="Morgan M.M."/>
            <person name="Munidasa M.M."/>
            <person name="Ngo D.N."/>
            <person name="Nguyen L.N."/>
            <person name="Nguyen T.N."/>
            <person name="Nguyen N.N."/>
            <person name="Obregon M.O."/>
            <person name="Okwuonu G.O."/>
            <person name="Ongeri F.O."/>
            <person name="Onwere C.O."/>
            <person name="Osifeso I.O."/>
            <person name="Parra A.P."/>
            <person name="Patil S.P."/>
            <person name="Perez A.P."/>
            <person name="Perez Y.P."/>
            <person name="Pham C.P."/>
            <person name="Pu L.-L.P."/>
            <person name="Puazo M.P."/>
            <person name="Quiroz J.Q."/>
            <person name="Rouhana J.R."/>
            <person name="Ruiz M.R."/>
            <person name="Ruiz S.-J.R."/>
            <person name="Saada N.S."/>
            <person name="Santibanez J.S."/>
            <person name="Scheel M.S."/>
            <person name="Schneider B.S."/>
            <person name="Simmons D.S."/>
            <person name="Sisson I.S."/>
            <person name="Tang L.-Y.T."/>
            <person name="Thornton R.T."/>
            <person name="Tisius J.T."/>
            <person name="Toledanes G.T."/>
            <person name="Trejos Z.T."/>
            <person name="Usmani K.U."/>
            <person name="Varghese R.V."/>
            <person name="Vattathil S.V."/>
            <person name="Vee V.V."/>
            <person name="Walker D.W."/>
            <person name="Weissenberger G.W."/>
            <person name="White C.W."/>
            <person name="Williams A.W."/>
            <person name="Woodworth J.W."/>
            <person name="Wright R.W."/>
            <person name="Zhu Y.Z."/>
            <person name="Han Y.H."/>
            <person name="Newsham I.N."/>
            <person name="Nazareth L.N."/>
            <person name="Worley K.W."/>
            <person name="Muzny D.M."/>
            <person name="Rogers J.R."/>
            <person name="Gibbs R.G."/>
        </authorList>
    </citation>
    <scope>NUCLEOTIDE SEQUENCE [LARGE SCALE GENOMIC DNA]</scope>
</reference>
<name>A0A8I5R052_PAPAN</name>
<dbReference type="AlphaFoldDB" id="A0A8I5R052"/>
<protein>
    <submittedName>
        <fullName evidence="1">Uncharacterized protein</fullName>
    </submittedName>
</protein>
<keyword evidence="2" id="KW-1185">Reference proteome</keyword>
<dbReference type="Ensembl" id="ENSPANT00000068731.1">
    <property type="protein sequence ID" value="ENSPANP00000051335.1"/>
    <property type="gene ID" value="ENSPANG00000051270.1"/>
</dbReference>
<evidence type="ECO:0000313" key="2">
    <source>
        <dbReference type="Proteomes" id="UP000028761"/>
    </source>
</evidence>
<organism evidence="1 2">
    <name type="scientific">Papio anubis</name>
    <name type="common">Olive baboon</name>
    <dbReference type="NCBI Taxonomy" id="9555"/>
    <lineage>
        <taxon>Eukaryota</taxon>
        <taxon>Metazoa</taxon>
        <taxon>Chordata</taxon>
        <taxon>Craniata</taxon>
        <taxon>Vertebrata</taxon>
        <taxon>Euteleostomi</taxon>
        <taxon>Mammalia</taxon>
        <taxon>Eutheria</taxon>
        <taxon>Euarchontoglires</taxon>
        <taxon>Primates</taxon>
        <taxon>Haplorrhini</taxon>
        <taxon>Catarrhini</taxon>
        <taxon>Cercopithecidae</taxon>
        <taxon>Cercopithecinae</taxon>
        <taxon>Papio</taxon>
    </lineage>
</organism>
<dbReference type="GeneTree" id="ENSGT01150000286943"/>
<evidence type="ECO:0000313" key="1">
    <source>
        <dbReference type="Ensembl" id="ENSPANP00000051335.1"/>
    </source>
</evidence>
<accession>A0A8I5R052</accession>
<reference evidence="1" key="2">
    <citation type="submission" date="2025-08" db="UniProtKB">
        <authorList>
            <consortium name="Ensembl"/>
        </authorList>
    </citation>
    <scope>IDENTIFICATION</scope>
</reference>
<sequence length="141" mass="15328">MFQLAGIAAHSSRLSTFKKRKKREKQANKQSLALSPRLECNGAISVHCNLCLPGSSNSPASASQVVGITGMSHDSCLSFVFLVETRFCHIGQAVLKLLSLSGLPASVSQSAGIRSVSHHAWKKSFVLITQMITVFFNYYLN</sequence>
<reference evidence="1" key="3">
    <citation type="submission" date="2025-09" db="UniProtKB">
        <authorList>
            <consortium name="Ensembl"/>
        </authorList>
    </citation>
    <scope>IDENTIFICATION</scope>
</reference>
<proteinExistence type="predicted"/>
<dbReference type="PANTHER" id="PTHR12138:SF162">
    <property type="entry name" value="CHROMOSOME UNDETERMINED SCAFFOLD_275, WHOLE GENOME SHOTGUN SEQUENCE"/>
    <property type="match status" value="1"/>
</dbReference>
<dbReference type="PRINTS" id="PR02045">
    <property type="entry name" value="F138DOMAIN"/>
</dbReference>
<dbReference type="Proteomes" id="UP000028761">
    <property type="component" value="Chromosome 5"/>
</dbReference>
<dbReference type="PANTHER" id="PTHR12138">
    <property type="entry name" value="PRIMATE-EXPANDED PROTEIN FAMILY"/>
    <property type="match status" value="1"/>
</dbReference>